<accession>Q6E6G2</accession>
<dbReference type="Pfam" id="PF04997">
    <property type="entry name" value="RNA_pol_Rpb1_1"/>
    <property type="match status" value="1"/>
</dbReference>
<dbReference type="SMR" id="Q6E6G2"/>
<dbReference type="EMBL" id="AY548891">
    <property type="protein sequence ID" value="AAT12325.1"/>
    <property type="molecule type" value="Genomic_DNA"/>
</dbReference>
<dbReference type="InterPro" id="IPR007083">
    <property type="entry name" value="RNA_pol_Rpb1_4"/>
</dbReference>
<evidence type="ECO:0000256" key="3">
    <source>
        <dbReference type="ARBA" id="ARBA00022478"/>
    </source>
</evidence>
<dbReference type="Gene3D" id="3.30.1490.180">
    <property type="entry name" value="RNA polymerase ii"/>
    <property type="match status" value="1"/>
</dbReference>
<evidence type="ECO:0000256" key="1">
    <source>
        <dbReference type="ARBA" id="ARBA00004123"/>
    </source>
</evidence>
<keyword evidence="4 12" id="KW-0808">Transferase</keyword>
<dbReference type="Pfam" id="PF05000">
    <property type="entry name" value="RNA_pol_Rpb1_4"/>
    <property type="match status" value="1"/>
</dbReference>
<dbReference type="PANTHER" id="PTHR19376">
    <property type="entry name" value="DNA-DIRECTED RNA POLYMERASE"/>
    <property type="match status" value="1"/>
</dbReference>
<keyword evidence="10" id="KW-0539">Nucleus</keyword>
<sequence length="1089" mass="121789">MYLPSSVSFTTYTASEILAISCVEVSVPASFDSLGHPLPNGLYDERMGPLKMDGICRTCNLGYFECPGHFGHIMLPDVMINPMHFDLIFKKVASTCERCFSKAEKKCGRCSFRMPKFSRSCGKVFRNGCFMRPCDILITLQKACMDADQYFLRVVPVVPNRLRPINHCDGRVFEDSQNIFLTKIIKCALAVKENVAASENIDIMQEKRPNGSEREPYEGLNGAELPCSKEFNDLISSVNEYYDSSSITYAKGHTPNGIKQLLERKEGLFRKYIMGKRVNYAARSVISPDPNLETREIGLPLVFAKKLTFPENVTPFNHDRLRRAVINGPKYPGAALLKSGDVVTNLLHVPEEKRVSLANQLLIGRKTVYRHLNKTDFLLVNRQPTLHKPSIMAYKVRILQGEKTLRLHYANCNSHNADFDGDEMNVHAMQCYISKSEARYLALNDYNYKVATNGNPIRGLVQDHIVMSAVLTMKDYFLRPSEYGNVLQIPLLSKEAHHEKAAPVCSSGVLKRIIVPKPAIRRPVTLYTGKQVVTALLQSLRLPISMRRTSRLKLCGHPEESTVVIKNGEMLTGVLDKNNLGPAEKGLIHQCGEVFGDNVYNDLLTAVSQVINKLLVMDGYTLRMEDLLLSEKGEAGRKAAILEGRMHIDSAIRRYLEENLEHGATGRPRHLDKSWVACLDSLVRNSMCEVASEVVAKSMHKGMLRNFPYNHLILIVQTGAKGSLVNASQISAMLGQQELEGRRVPLMVDGRTLPVLSETTAESGGLIFERFLDGIGICAYYFHCMAGREGLVDTAVKPADQGICSDVYQHLEGVKVEYDGTVRNNGNAIVSFRYGEDGLDPTKVGMLKDAEFLKNNYAELARRHAEERNSTVKLKGSVAYGHMDERHREYIGLQHVDLETLSEWRRVLAEAQPGDPVGIVAGQSLGEPSTQMTLNTFHHAGVGAKNMTLGIPRLVEILMVASKNIRTPYLTVPSENITEHFKTVNLIDCLRKLLVCESWVIKNSERCKRLRITFEIKKEAELVKSCVEERFVYLLNKKIKKVHKEVSSVAEPDSTGESAYFVFENESTSDADISSEHETVSDTSAVSTV</sequence>
<evidence type="ECO:0000256" key="11">
    <source>
        <dbReference type="ARBA" id="ARBA00048552"/>
    </source>
</evidence>
<keyword evidence="8" id="KW-0460">Magnesium</keyword>
<keyword evidence="5 12" id="KW-0548">Nucleotidyltransferase</keyword>
<evidence type="ECO:0000256" key="10">
    <source>
        <dbReference type="ARBA" id="ARBA00023242"/>
    </source>
</evidence>
<feature type="domain" description="RNA polymerase N-terminal" evidence="14">
    <location>
        <begin position="148"/>
        <end position="472"/>
    </location>
</feature>
<dbReference type="GO" id="GO:0005736">
    <property type="term" value="C:RNA polymerase I complex"/>
    <property type="evidence" value="ECO:0007669"/>
    <property type="project" value="TreeGrafter"/>
</dbReference>
<dbReference type="PANTHER" id="PTHR19376:SF11">
    <property type="entry name" value="DNA-DIRECTED RNA POLYMERASE I SUBUNIT RPA1"/>
    <property type="match status" value="1"/>
</dbReference>
<name>Q6E6G2_ANTLO</name>
<dbReference type="GO" id="GO:0003677">
    <property type="term" value="F:DNA binding"/>
    <property type="evidence" value="ECO:0007669"/>
    <property type="project" value="InterPro"/>
</dbReference>
<dbReference type="InterPro" id="IPR006592">
    <property type="entry name" value="RNA_pol_N"/>
</dbReference>
<dbReference type="AlphaFoldDB" id="Q6E6G2"/>
<dbReference type="Gene3D" id="6.10.250.2940">
    <property type="match status" value="1"/>
</dbReference>
<evidence type="ECO:0000256" key="6">
    <source>
        <dbReference type="ARBA" id="ARBA00022723"/>
    </source>
</evidence>
<keyword evidence="6" id="KW-0479">Metal-binding</keyword>
<comment type="subcellular location">
    <subcellularLocation>
        <location evidence="1">Nucleus</location>
    </subcellularLocation>
</comment>
<dbReference type="Gene3D" id="1.10.274.100">
    <property type="entry name" value="RNA polymerase Rpb1, domain 3"/>
    <property type="match status" value="1"/>
</dbReference>
<organism evidence="15">
    <name type="scientific">Antonospora locustae</name>
    <name type="common">Microsporidian parasite</name>
    <name type="synonym">Nosema locustae</name>
    <dbReference type="NCBI Taxonomy" id="278021"/>
    <lineage>
        <taxon>Eukaryota</taxon>
        <taxon>Fungi</taxon>
        <taxon>Fungi incertae sedis</taxon>
        <taxon>Microsporidia</taxon>
        <taxon>Antonospora</taxon>
    </lineage>
</organism>
<dbReference type="GO" id="GO:0046872">
    <property type="term" value="F:metal ion binding"/>
    <property type="evidence" value="ECO:0007669"/>
    <property type="project" value="UniProtKB-KW"/>
</dbReference>
<evidence type="ECO:0000256" key="8">
    <source>
        <dbReference type="ARBA" id="ARBA00022842"/>
    </source>
</evidence>
<dbReference type="Pfam" id="PF04998">
    <property type="entry name" value="RNA_pol_Rpb1_5"/>
    <property type="match status" value="1"/>
</dbReference>
<keyword evidence="3 12" id="KW-0240">DNA-directed RNA polymerase</keyword>
<dbReference type="Gene3D" id="2.40.40.20">
    <property type="match status" value="1"/>
</dbReference>
<evidence type="ECO:0000256" key="12">
    <source>
        <dbReference type="RuleBase" id="RU004279"/>
    </source>
</evidence>
<dbReference type="Gene3D" id="1.10.132.30">
    <property type="match status" value="1"/>
</dbReference>
<dbReference type="GO" id="GO:0006351">
    <property type="term" value="P:DNA-templated transcription"/>
    <property type="evidence" value="ECO:0007669"/>
    <property type="project" value="InterPro"/>
</dbReference>
<evidence type="ECO:0000256" key="9">
    <source>
        <dbReference type="ARBA" id="ARBA00023163"/>
    </source>
</evidence>
<dbReference type="SUPFAM" id="SSF64484">
    <property type="entry name" value="beta and beta-prime subunits of DNA dependent RNA-polymerase"/>
    <property type="match status" value="1"/>
</dbReference>
<keyword evidence="9 12" id="KW-0804">Transcription</keyword>
<dbReference type="CDD" id="cd01435">
    <property type="entry name" value="RNAP_I_RPA1_N"/>
    <property type="match status" value="1"/>
</dbReference>
<feature type="non-terminal residue" evidence="15">
    <location>
        <position position="1089"/>
    </location>
</feature>
<evidence type="ECO:0000313" key="15">
    <source>
        <dbReference type="EMBL" id="AAT12325.1"/>
    </source>
</evidence>
<dbReference type="GO" id="GO:0003899">
    <property type="term" value="F:DNA-directed RNA polymerase activity"/>
    <property type="evidence" value="ECO:0007669"/>
    <property type="project" value="UniProtKB-EC"/>
</dbReference>
<keyword evidence="7" id="KW-0862">Zinc</keyword>
<comment type="function">
    <text evidence="12">DNA-dependent RNA polymerase catalyzes the transcription of DNA into RNA using the four ribonucleoside triphosphates as substrates.</text>
</comment>
<evidence type="ECO:0000256" key="2">
    <source>
        <dbReference type="ARBA" id="ARBA00006460"/>
    </source>
</evidence>
<dbReference type="SMART" id="SM00663">
    <property type="entry name" value="RPOLA_N"/>
    <property type="match status" value="1"/>
</dbReference>
<dbReference type="InterPro" id="IPR045867">
    <property type="entry name" value="DNA-dir_RpoC_beta_prime"/>
</dbReference>
<dbReference type="Gene3D" id="4.10.860.120">
    <property type="entry name" value="RNA polymerase II, clamp domain"/>
    <property type="match status" value="1"/>
</dbReference>
<dbReference type="InterPro" id="IPR000722">
    <property type="entry name" value="RNA_pol_asu"/>
</dbReference>
<dbReference type="InterPro" id="IPR042102">
    <property type="entry name" value="RNA_pol_Rpb1_3_sf"/>
</dbReference>
<dbReference type="InterPro" id="IPR007066">
    <property type="entry name" value="RNA_pol_Rpb1_3"/>
</dbReference>
<dbReference type="Pfam" id="PF00623">
    <property type="entry name" value="RNA_pol_Rpb1_2"/>
    <property type="match status" value="1"/>
</dbReference>
<dbReference type="InterPro" id="IPR007081">
    <property type="entry name" value="RNA_pol_Rpb1_5"/>
</dbReference>
<evidence type="ECO:0000259" key="14">
    <source>
        <dbReference type="SMART" id="SM00663"/>
    </source>
</evidence>
<dbReference type="InterPro" id="IPR038120">
    <property type="entry name" value="Rpb1_funnel_sf"/>
</dbReference>
<dbReference type="Pfam" id="PF04983">
    <property type="entry name" value="RNA_pol_Rpb1_3"/>
    <property type="match status" value="1"/>
</dbReference>
<evidence type="ECO:0000256" key="13">
    <source>
        <dbReference type="SAM" id="MobiDB-lite"/>
    </source>
</evidence>
<dbReference type="Gene3D" id="6.20.50.80">
    <property type="match status" value="1"/>
</dbReference>
<feature type="region of interest" description="Disordered" evidence="13">
    <location>
        <begin position="1069"/>
        <end position="1089"/>
    </location>
</feature>
<evidence type="ECO:0000256" key="4">
    <source>
        <dbReference type="ARBA" id="ARBA00022679"/>
    </source>
</evidence>
<dbReference type="InterPro" id="IPR007080">
    <property type="entry name" value="RNA_pol_Rpb1_1"/>
</dbReference>
<dbReference type="EC" id="2.7.7.6" evidence="12"/>
<proteinExistence type="inferred from homology"/>
<evidence type="ECO:0000256" key="5">
    <source>
        <dbReference type="ARBA" id="ARBA00022695"/>
    </source>
</evidence>
<comment type="catalytic activity">
    <reaction evidence="11 12">
        <text>RNA(n) + a ribonucleoside 5'-triphosphate = RNA(n+1) + diphosphate</text>
        <dbReference type="Rhea" id="RHEA:21248"/>
        <dbReference type="Rhea" id="RHEA-COMP:14527"/>
        <dbReference type="Rhea" id="RHEA-COMP:17342"/>
        <dbReference type="ChEBI" id="CHEBI:33019"/>
        <dbReference type="ChEBI" id="CHEBI:61557"/>
        <dbReference type="ChEBI" id="CHEBI:140395"/>
        <dbReference type="EC" id="2.7.7.6"/>
    </reaction>
</comment>
<dbReference type="InterPro" id="IPR015699">
    <property type="entry name" value="DNA-dir_RNA_pol1_lsu_N"/>
</dbReference>
<protein>
    <recommendedName>
        <fullName evidence="12">DNA-directed RNA polymerase subunit</fullName>
        <ecNumber evidence="12">2.7.7.6</ecNumber>
    </recommendedName>
</protein>
<evidence type="ECO:0000256" key="7">
    <source>
        <dbReference type="ARBA" id="ARBA00022833"/>
    </source>
</evidence>
<reference evidence="15" key="1">
    <citation type="journal article" date="2004" name="Curr. Biol.">
        <title>Genome compaction and stability in microsporidian intracellular parasites.</title>
        <authorList>
            <person name="Slamovits C.H."/>
            <person name="Fast N.M."/>
            <person name="Law J.S."/>
            <person name="Keeling P.J."/>
        </authorList>
    </citation>
    <scope>NUCLEOTIDE SEQUENCE</scope>
</reference>
<dbReference type="InterPro" id="IPR044893">
    <property type="entry name" value="RNA_pol_Rpb1_clamp_domain"/>
</dbReference>
<comment type="similarity">
    <text evidence="2 12">Belongs to the RNA polymerase beta' chain family.</text>
</comment>